<evidence type="ECO:0000313" key="3">
    <source>
        <dbReference type="Proteomes" id="UP001367676"/>
    </source>
</evidence>
<keyword evidence="1" id="KW-1133">Transmembrane helix</keyword>
<keyword evidence="1" id="KW-0472">Membrane</keyword>
<accession>A0AAN9Y6U9</accession>
<reference evidence="2 3" key="1">
    <citation type="submission" date="2024-03" db="EMBL/GenBank/DDBJ databases">
        <title>Adaptation during the transition from Ophiocordyceps entomopathogen to insect associate is accompanied by gene loss and intensified selection.</title>
        <authorList>
            <person name="Ward C.M."/>
            <person name="Onetto C.A."/>
            <person name="Borneman A.R."/>
        </authorList>
    </citation>
    <scope>NUCLEOTIDE SEQUENCE [LARGE SCALE GENOMIC DNA]</scope>
    <source>
        <strain evidence="2">AWRI1</strain>
        <tissue evidence="2">Single Adult Female</tissue>
    </source>
</reference>
<gene>
    <name evidence="2" type="ORF">V9T40_009589</name>
</gene>
<sequence>MQEFERLQAEDKSTRVYLRFVGMERFVDAAEPNLGYLTTRDNAWEKHIEYQQKIMDAAVIKSTRNSKCGVPTYLSNGEVFTPQNAFGPNTATFLVQLQCVDEELADLTDDINLIFKAFLITFFLLMVYGFFCSSYVV</sequence>
<keyword evidence="3" id="KW-1185">Reference proteome</keyword>
<comment type="caution">
    <text evidence="2">The sequence shown here is derived from an EMBL/GenBank/DDBJ whole genome shotgun (WGS) entry which is preliminary data.</text>
</comment>
<protein>
    <submittedName>
        <fullName evidence="2">Uncharacterized protein</fullName>
    </submittedName>
</protein>
<name>A0AAN9Y6U9_9HEMI</name>
<dbReference type="Proteomes" id="UP001367676">
    <property type="component" value="Unassembled WGS sequence"/>
</dbReference>
<evidence type="ECO:0000313" key="2">
    <source>
        <dbReference type="EMBL" id="KAK7602148.1"/>
    </source>
</evidence>
<dbReference type="AlphaFoldDB" id="A0AAN9Y6U9"/>
<feature type="transmembrane region" description="Helical" evidence="1">
    <location>
        <begin position="113"/>
        <end position="136"/>
    </location>
</feature>
<evidence type="ECO:0000256" key="1">
    <source>
        <dbReference type="SAM" id="Phobius"/>
    </source>
</evidence>
<keyword evidence="1" id="KW-0812">Transmembrane</keyword>
<proteinExistence type="predicted"/>
<organism evidence="2 3">
    <name type="scientific">Parthenolecanium corni</name>
    <dbReference type="NCBI Taxonomy" id="536013"/>
    <lineage>
        <taxon>Eukaryota</taxon>
        <taxon>Metazoa</taxon>
        <taxon>Ecdysozoa</taxon>
        <taxon>Arthropoda</taxon>
        <taxon>Hexapoda</taxon>
        <taxon>Insecta</taxon>
        <taxon>Pterygota</taxon>
        <taxon>Neoptera</taxon>
        <taxon>Paraneoptera</taxon>
        <taxon>Hemiptera</taxon>
        <taxon>Sternorrhyncha</taxon>
        <taxon>Coccoidea</taxon>
        <taxon>Coccidae</taxon>
        <taxon>Parthenolecanium</taxon>
    </lineage>
</organism>
<dbReference type="EMBL" id="JBBCAQ010000010">
    <property type="protein sequence ID" value="KAK7602148.1"/>
    <property type="molecule type" value="Genomic_DNA"/>
</dbReference>